<keyword evidence="2" id="KW-0539">Nucleus</keyword>
<reference evidence="4" key="1">
    <citation type="submission" date="2017-07" db="EMBL/GenBank/DDBJ databases">
        <title>Taro Niue Genome Assembly and Annotation.</title>
        <authorList>
            <person name="Atibalentja N."/>
            <person name="Keating K."/>
            <person name="Fields C.J."/>
        </authorList>
    </citation>
    <scope>NUCLEOTIDE SEQUENCE</scope>
    <source>
        <strain evidence="4">Niue_2</strain>
        <tissue evidence="4">Leaf</tissue>
    </source>
</reference>
<dbReference type="InterPro" id="IPR051992">
    <property type="entry name" value="OxStress_Response_Reg"/>
</dbReference>
<feature type="region of interest" description="Disordered" evidence="3">
    <location>
        <begin position="1"/>
        <end position="78"/>
    </location>
</feature>
<evidence type="ECO:0000256" key="1">
    <source>
        <dbReference type="ARBA" id="ARBA00004123"/>
    </source>
</evidence>
<comment type="subcellular location">
    <subcellularLocation>
        <location evidence="1">Nucleus</location>
    </subcellularLocation>
</comment>
<dbReference type="PANTHER" id="PTHR33172:SF29">
    <property type="entry name" value="OS06G0559400 PROTEIN"/>
    <property type="match status" value="1"/>
</dbReference>
<protein>
    <recommendedName>
        <fullName evidence="6">Oxidative stress 3</fullName>
    </recommendedName>
</protein>
<dbReference type="GO" id="GO:0006950">
    <property type="term" value="P:response to stress"/>
    <property type="evidence" value="ECO:0007669"/>
    <property type="project" value="UniProtKB-ARBA"/>
</dbReference>
<gene>
    <name evidence="4" type="ORF">Taro_037068</name>
</gene>
<accession>A0A843WA50</accession>
<dbReference type="PANTHER" id="PTHR33172">
    <property type="entry name" value="OS08G0516900 PROTEIN"/>
    <property type="match status" value="1"/>
</dbReference>
<comment type="caution">
    <text evidence="4">The sequence shown here is derived from an EMBL/GenBank/DDBJ whole genome shotgun (WGS) entry which is preliminary data.</text>
</comment>
<keyword evidence="5" id="KW-1185">Reference proteome</keyword>
<name>A0A843WA50_COLES</name>
<dbReference type="AlphaFoldDB" id="A0A843WA50"/>
<evidence type="ECO:0000256" key="2">
    <source>
        <dbReference type="ARBA" id="ARBA00023242"/>
    </source>
</evidence>
<feature type="region of interest" description="Disordered" evidence="3">
    <location>
        <begin position="151"/>
        <end position="178"/>
    </location>
</feature>
<dbReference type="OrthoDB" id="1938584at2759"/>
<evidence type="ECO:0000313" key="5">
    <source>
        <dbReference type="Proteomes" id="UP000652761"/>
    </source>
</evidence>
<dbReference type="EMBL" id="NMUH01003183">
    <property type="protein sequence ID" value="MQM04277.1"/>
    <property type="molecule type" value="Genomic_DNA"/>
</dbReference>
<proteinExistence type="predicted"/>
<evidence type="ECO:0000256" key="3">
    <source>
        <dbReference type="SAM" id="MobiDB-lite"/>
    </source>
</evidence>
<feature type="compositionally biased region" description="Low complexity" evidence="3">
    <location>
        <begin position="25"/>
        <end position="39"/>
    </location>
</feature>
<organism evidence="4 5">
    <name type="scientific">Colocasia esculenta</name>
    <name type="common">Wild taro</name>
    <name type="synonym">Arum esculentum</name>
    <dbReference type="NCBI Taxonomy" id="4460"/>
    <lineage>
        <taxon>Eukaryota</taxon>
        <taxon>Viridiplantae</taxon>
        <taxon>Streptophyta</taxon>
        <taxon>Embryophyta</taxon>
        <taxon>Tracheophyta</taxon>
        <taxon>Spermatophyta</taxon>
        <taxon>Magnoliopsida</taxon>
        <taxon>Liliopsida</taxon>
        <taxon>Araceae</taxon>
        <taxon>Aroideae</taxon>
        <taxon>Colocasieae</taxon>
        <taxon>Colocasia</taxon>
    </lineage>
</organism>
<evidence type="ECO:0008006" key="6">
    <source>
        <dbReference type="Google" id="ProtNLM"/>
    </source>
</evidence>
<sequence length="186" mass="19673">MEASTIPRIACGIMAEEDDELGCPSSSSSGDSTNSNGSSEFMDDATSPSTSSSSSSSSTSSPGLEHQQETALDEMSSLMAQLPFKRGLSKHFQGKSQSFTSLSSVRCLEDLAKPDRPYKKKLKPCKSYGGGLDAHTHKPCSPRACCSRAISKKPSRGARQGFLGSSRPPVPPNRSGNFSAQTLLFA</sequence>
<dbReference type="GO" id="GO:0005634">
    <property type="term" value="C:nucleus"/>
    <property type="evidence" value="ECO:0007669"/>
    <property type="project" value="UniProtKB-SubCell"/>
</dbReference>
<dbReference type="Proteomes" id="UP000652761">
    <property type="component" value="Unassembled WGS sequence"/>
</dbReference>
<feature type="compositionally biased region" description="Low complexity" evidence="3">
    <location>
        <begin position="46"/>
        <end position="62"/>
    </location>
</feature>
<evidence type="ECO:0000313" key="4">
    <source>
        <dbReference type="EMBL" id="MQM04277.1"/>
    </source>
</evidence>